<feature type="compositionally biased region" description="Low complexity" evidence="10">
    <location>
        <begin position="110"/>
        <end position="127"/>
    </location>
</feature>
<feature type="compositionally biased region" description="Polar residues" evidence="10">
    <location>
        <begin position="68"/>
        <end position="77"/>
    </location>
</feature>
<comment type="similarity">
    <text evidence="2">Belongs to the TonB family.</text>
</comment>
<comment type="subcellular location">
    <subcellularLocation>
        <location evidence="1">Cell inner membrane</location>
        <topology evidence="1">Single-pass membrane protein</topology>
        <orientation evidence="1">Periplasmic side</orientation>
    </subcellularLocation>
</comment>
<dbReference type="Proteomes" id="UP000587070">
    <property type="component" value="Unassembled WGS sequence"/>
</dbReference>
<proteinExistence type="inferred from homology"/>
<dbReference type="OrthoDB" id="9803361at2"/>
<evidence type="ECO:0000256" key="8">
    <source>
        <dbReference type="ARBA" id="ARBA00022989"/>
    </source>
</evidence>
<keyword evidence="8" id="KW-1133">Transmembrane helix</keyword>
<dbReference type="InterPro" id="IPR037682">
    <property type="entry name" value="TonB_C"/>
</dbReference>
<comment type="caution">
    <text evidence="12">The sequence shown here is derived from an EMBL/GenBank/DDBJ whole genome shotgun (WGS) entry which is preliminary data.</text>
</comment>
<protein>
    <submittedName>
        <fullName evidence="12">Protein TonB</fullName>
    </submittedName>
</protein>
<keyword evidence="7" id="KW-0653">Protein transport</keyword>
<keyword evidence="5" id="KW-0997">Cell inner membrane</keyword>
<dbReference type="GO" id="GO:0098797">
    <property type="term" value="C:plasma membrane protein complex"/>
    <property type="evidence" value="ECO:0007669"/>
    <property type="project" value="TreeGrafter"/>
</dbReference>
<name>A0A840GCN8_RHOTE</name>
<dbReference type="EMBL" id="JACIGE010000002">
    <property type="protein sequence ID" value="MBB4246342.1"/>
    <property type="molecule type" value="Genomic_DNA"/>
</dbReference>
<dbReference type="PANTHER" id="PTHR33446">
    <property type="entry name" value="PROTEIN TONB-RELATED"/>
    <property type="match status" value="1"/>
</dbReference>
<evidence type="ECO:0000256" key="2">
    <source>
        <dbReference type="ARBA" id="ARBA00006555"/>
    </source>
</evidence>
<evidence type="ECO:0000256" key="7">
    <source>
        <dbReference type="ARBA" id="ARBA00022927"/>
    </source>
</evidence>
<accession>A0A840GCN8</accession>
<evidence type="ECO:0000256" key="4">
    <source>
        <dbReference type="ARBA" id="ARBA00022475"/>
    </source>
</evidence>
<keyword evidence="9" id="KW-0472">Membrane</keyword>
<keyword evidence="3" id="KW-0813">Transport</keyword>
<feature type="domain" description="TonB C-terminal" evidence="11">
    <location>
        <begin position="210"/>
        <end position="274"/>
    </location>
</feature>
<feature type="region of interest" description="Disordered" evidence="10">
    <location>
        <begin position="64"/>
        <end position="148"/>
    </location>
</feature>
<dbReference type="Pfam" id="PF03544">
    <property type="entry name" value="TonB_C"/>
    <property type="match status" value="1"/>
</dbReference>
<evidence type="ECO:0000256" key="9">
    <source>
        <dbReference type="ARBA" id="ARBA00023136"/>
    </source>
</evidence>
<feature type="compositionally biased region" description="Basic and acidic residues" evidence="10">
    <location>
        <begin position="97"/>
        <end position="109"/>
    </location>
</feature>
<evidence type="ECO:0000313" key="12">
    <source>
        <dbReference type="EMBL" id="MBB4246342.1"/>
    </source>
</evidence>
<dbReference type="PANTHER" id="PTHR33446:SF11">
    <property type="entry name" value="TONB3"/>
    <property type="match status" value="1"/>
</dbReference>
<dbReference type="SUPFAM" id="SSF74653">
    <property type="entry name" value="TolA/TonB C-terminal domain"/>
    <property type="match status" value="1"/>
</dbReference>
<organism evidence="12 13">
    <name type="scientific">Rhodocyclus tenuis</name>
    <name type="common">Rhodospirillum tenue</name>
    <dbReference type="NCBI Taxonomy" id="1066"/>
    <lineage>
        <taxon>Bacteria</taxon>
        <taxon>Pseudomonadati</taxon>
        <taxon>Pseudomonadota</taxon>
        <taxon>Betaproteobacteria</taxon>
        <taxon>Rhodocyclales</taxon>
        <taxon>Rhodocyclaceae</taxon>
        <taxon>Rhodocyclus</taxon>
    </lineage>
</organism>
<evidence type="ECO:0000256" key="10">
    <source>
        <dbReference type="SAM" id="MobiDB-lite"/>
    </source>
</evidence>
<dbReference type="RefSeq" id="WP_153115885.1">
    <property type="nucleotide sequence ID" value="NZ_JACIGE010000002.1"/>
</dbReference>
<sequence>MAALALRLPHPAVAGEHSLLGIAIGASVVLHAAALSLHFGFPEMSRVVQDKALEIVLVNSKSARRPTDSQALAQTNLDGGGDVEQDRRAKTSLPVSEQRKSGADLEQARQRQQQLETQQQKLLTQAKNKPVIAARPESEAQPKPNATISGRDLAQSALAMARLEGEIAQNVDEYNKRPRKRNIGLRTDEYRFAQYVEDWRQKVERIGTLNYPDAARGKLYGSLVLTVTIKNDGSVDKIEINRSSGHRILDDAARRIVQMASPYSPFPPDIRRDTDILEITRAWSFVNGDSLQTAASR</sequence>
<dbReference type="GO" id="GO:0055085">
    <property type="term" value="P:transmembrane transport"/>
    <property type="evidence" value="ECO:0007669"/>
    <property type="project" value="InterPro"/>
</dbReference>
<dbReference type="InterPro" id="IPR051045">
    <property type="entry name" value="TonB-dependent_transducer"/>
</dbReference>
<reference evidence="12 13" key="1">
    <citation type="submission" date="2020-08" db="EMBL/GenBank/DDBJ databases">
        <title>Genome sequencing of Purple Non-Sulfur Bacteria from various extreme environments.</title>
        <authorList>
            <person name="Mayer M."/>
        </authorList>
    </citation>
    <scope>NUCLEOTIDE SEQUENCE [LARGE SCALE GENOMIC DNA]</scope>
    <source>
        <strain evidence="12 13">2761</strain>
    </source>
</reference>
<dbReference type="InterPro" id="IPR006260">
    <property type="entry name" value="TonB/TolA_C"/>
</dbReference>
<evidence type="ECO:0000256" key="5">
    <source>
        <dbReference type="ARBA" id="ARBA00022519"/>
    </source>
</evidence>
<dbReference type="GO" id="GO:0031992">
    <property type="term" value="F:energy transducer activity"/>
    <property type="evidence" value="ECO:0007669"/>
    <property type="project" value="TreeGrafter"/>
</dbReference>
<evidence type="ECO:0000256" key="1">
    <source>
        <dbReference type="ARBA" id="ARBA00004383"/>
    </source>
</evidence>
<dbReference type="NCBIfam" id="TIGR01352">
    <property type="entry name" value="tonB_Cterm"/>
    <property type="match status" value="1"/>
</dbReference>
<gene>
    <name evidence="12" type="ORF">GGD90_000699</name>
</gene>
<evidence type="ECO:0000256" key="3">
    <source>
        <dbReference type="ARBA" id="ARBA00022448"/>
    </source>
</evidence>
<dbReference type="Gene3D" id="3.30.1150.10">
    <property type="match status" value="1"/>
</dbReference>
<keyword evidence="4" id="KW-1003">Cell membrane</keyword>
<dbReference type="AlphaFoldDB" id="A0A840GCN8"/>
<evidence type="ECO:0000313" key="13">
    <source>
        <dbReference type="Proteomes" id="UP000587070"/>
    </source>
</evidence>
<evidence type="ECO:0000259" key="11">
    <source>
        <dbReference type="Pfam" id="PF03544"/>
    </source>
</evidence>
<keyword evidence="6" id="KW-0812">Transmembrane</keyword>
<keyword evidence="13" id="KW-1185">Reference proteome</keyword>
<dbReference type="GO" id="GO:0015031">
    <property type="term" value="P:protein transport"/>
    <property type="evidence" value="ECO:0007669"/>
    <property type="project" value="UniProtKB-KW"/>
</dbReference>
<evidence type="ECO:0000256" key="6">
    <source>
        <dbReference type="ARBA" id="ARBA00022692"/>
    </source>
</evidence>